<proteinExistence type="predicted"/>
<dbReference type="RefSeq" id="YP_007001600.1">
    <property type="nucleotide sequence ID" value="NC_019443.1"/>
</dbReference>
<keyword evidence="2" id="KW-1185">Reference proteome</keyword>
<reference evidence="1 2" key="1">
    <citation type="submission" date="2011-07" db="EMBL/GenBank/DDBJ databases">
        <title>Viral Tagging: a high-throughput approach to explore virus-host interactions.</title>
        <authorList>
            <person name="Deng L."/>
            <person name="Sullivan M.B."/>
            <person name="Poulos B."/>
            <person name="Ignacio Espinoza J.C."/>
        </authorList>
    </citation>
    <scope>NUCLEOTIDE SEQUENCE [LARGE SCALE GENOMIC DNA]</scope>
</reference>
<accession>H8ZN88</accession>
<dbReference type="Gene3D" id="3.30.2000.40">
    <property type="entry name" value="Myoviridae tail sheath stabiliser"/>
    <property type="match status" value="1"/>
</dbReference>
<evidence type="ECO:0000313" key="2">
    <source>
        <dbReference type="Proteomes" id="UP000007597"/>
    </source>
</evidence>
<name>H8ZN88_9CAUD</name>
<dbReference type="InterPro" id="IPR031997">
    <property type="entry name" value="T4-gp15_tss"/>
</dbReference>
<dbReference type="GeneID" id="14005373"/>
<dbReference type="Pfam" id="PF16724">
    <property type="entry name" value="T4-gp15_tss"/>
    <property type="match status" value="1"/>
</dbReference>
<dbReference type="Proteomes" id="UP000007597">
    <property type="component" value="Segment"/>
</dbReference>
<dbReference type="EMBL" id="JN371769">
    <property type="protein sequence ID" value="AFD02949.1"/>
    <property type="molecule type" value="Genomic_DNA"/>
</dbReference>
<evidence type="ECO:0000313" key="1">
    <source>
        <dbReference type="EMBL" id="AFD02949.1"/>
    </source>
</evidence>
<organism evidence="1 2">
    <name type="scientific">Synechococcus phage metaG-MbCM1</name>
    <dbReference type="NCBI Taxonomy" id="1079999"/>
    <lineage>
        <taxon>Viruses</taxon>
        <taxon>Duplodnaviria</taxon>
        <taxon>Heunggongvirae</taxon>
        <taxon>Uroviricota</taxon>
        <taxon>Caudoviricetes</taxon>
        <taxon>Pantevenvirales</taxon>
        <taxon>Kyanoviridae</taxon>
        <taxon>Galenevirus</taxon>
        <taxon>Galenevirus mbcm1</taxon>
    </lineage>
</organism>
<protein>
    <submittedName>
        <fullName evidence="1">Gp15 proximal tail sheath stabilization protein</fullName>
    </submittedName>
</protein>
<dbReference type="KEGG" id="vg:14005373"/>
<dbReference type="InterPro" id="IPR038553">
    <property type="entry name" value="T4-gp15_tss_sf"/>
</dbReference>
<sequence length="275" mass="30969">MLGNYSYHEIFRKTIVAFGTLFNNIELRRQDEVMNVPLAYGPKDKFLARLDQVPDPTNKRVSITLPRIGFEITGITYDSSRKVAPTQKIKIASTTASKNKNTFMPVPYNIGFELAIISKNQEDGLQIIEQILPVFQPHYNLAVKLLPEMSEIRDIPVVLNDIDYEDSYEGDFSTRRAIIYTLQFTAKTYLYGPVTSASTIKKSTLEYYSSTDVNKAPREVRYQATPISLQDRDGTVVTTLSAATDTDDKVIAVADASGIAKFDHIYVDTELMRVS</sequence>
<dbReference type="OrthoDB" id="5632at10239"/>